<dbReference type="NCBIfam" id="NF040691">
    <property type="entry name" value="MtrAB_MtrB"/>
    <property type="match status" value="1"/>
</dbReference>
<dbReference type="Pfam" id="PF00512">
    <property type="entry name" value="HisKA"/>
    <property type="match status" value="1"/>
</dbReference>
<evidence type="ECO:0000313" key="20">
    <source>
        <dbReference type="Proteomes" id="UP000199623"/>
    </source>
</evidence>
<evidence type="ECO:0000256" key="9">
    <source>
        <dbReference type="ARBA" id="ARBA00022777"/>
    </source>
</evidence>
<keyword evidence="5" id="KW-0597">Phosphoprotein</keyword>
<evidence type="ECO:0000256" key="15">
    <source>
        <dbReference type="SAM" id="MobiDB-lite"/>
    </source>
</evidence>
<dbReference type="InterPro" id="IPR036890">
    <property type="entry name" value="HATPase_C_sf"/>
</dbReference>
<evidence type="ECO:0000256" key="11">
    <source>
        <dbReference type="ARBA" id="ARBA00022989"/>
    </source>
</evidence>
<evidence type="ECO:0000256" key="13">
    <source>
        <dbReference type="ARBA" id="ARBA00023136"/>
    </source>
</evidence>
<dbReference type="CDD" id="cd06225">
    <property type="entry name" value="HAMP"/>
    <property type="match status" value="1"/>
</dbReference>
<dbReference type="PANTHER" id="PTHR43547:SF2">
    <property type="entry name" value="HYBRID SIGNAL TRANSDUCTION HISTIDINE KINASE C"/>
    <property type="match status" value="1"/>
</dbReference>
<keyword evidence="12" id="KW-0902">Two-component regulatory system</keyword>
<dbReference type="InterPro" id="IPR003661">
    <property type="entry name" value="HisK_dim/P_dom"/>
</dbReference>
<comment type="subcellular location">
    <subcellularLocation>
        <location evidence="2">Cell membrane</location>
        <topology evidence="2">Multi-pass membrane protein</topology>
    </subcellularLocation>
</comment>
<keyword evidence="10" id="KW-0067">ATP-binding</keyword>
<keyword evidence="7 16" id="KW-0812">Transmembrane</keyword>
<organism evidence="19 20">
    <name type="scientific">Lentzea fradiae</name>
    <dbReference type="NCBI Taxonomy" id="200378"/>
    <lineage>
        <taxon>Bacteria</taxon>
        <taxon>Bacillati</taxon>
        <taxon>Actinomycetota</taxon>
        <taxon>Actinomycetes</taxon>
        <taxon>Pseudonocardiales</taxon>
        <taxon>Pseudonocardiaceae</taxon>
        <taxon>Lentzea</taxon>
    </lineage>
</organism>
<evidence type="ECO:0000256" key="5">
    <source>
        <dbReference type="ARBA" id="ARBA00022553"/>
    </source>
</evidence>
<keyword evidence="20" id="KW-1185">Reference proteome</keyword>
<dbReference type="SMART" id="SM00304">
    <property type="entry name" value="HAMP"/>
    <property type="match status" value="1"/>
</dbReference>
<dbReference type="GO" id="GO:0005886">
    <property type="term" value="C:plasma membrane"/>
    <property type="evidence" value="ECO:0007669"/>
    <property type="project" value="UniProtKB-SubCell"/>
</dbReference>
<evidence type="ECO:0000256" key="16">
    <source>
        <dbReference type="SAM" id="Phobius"/>
    </source>
</evidence>
<dbReference type="Proteomes" id="UP000199623">
    <property type="component" value="Unassembled WGS sequence"/>
</dbReference>
<dbReference type="InterPro" id="IPR036097">
    <property type="entry name" value="HisK_dim/P_sf"/>
</dbReference>
<feature type="compositionally biased region" description="Acidic residues" evidence="15">
    <location>
        <begin position="546"/>
        <end position="555"/>
    </location>
</feature>
<feature type="transmembrane region" description="Helical" evidence="16">
    <location>
        <begin position="215"/>
        <end position="233"/>
    </location>
</feature>
<evidence type="ECO:0000259" key="17">
    <source>
        <dbReference type="PROSITE" id="PS50109"/>
    </source>
</evidence>
<dbReference type="OrthoDB" id="9786919at2"/>
<evidence type="ECO:0000256" key="6">
    <source>
        <dbReference type="ARBA" id="ARBA00022679"/>
    </source>
</evidence>
<comment type="catalytic activity">
    <reaction evidence="1">
        <text>ATP + protein L-histidine = ADP + protein N-phospho-L-histidine.</text>
        <dbReference type="EC" id="2.7.13.3"/>
    </reaction>
</comment>
<dbReference type="SUPFAM" id="SSF158472">
    <property type="entry name" value="HAMP domain-like"/>
    <property type="match status" value="1"/>
</dbReference>
<dbReference type="InterPro" id="IPR003660">
    <property type="entry name" value="HAMP_dom"/>
</dbReference>
<evidence type="ECO:0000256" key="2">
    <source>
        <dbReference type="ARBA" id="ARBA00004651"/>
    </source>
</evidence>
<feature type="transmembrane region" description="Helical" evidence="16">
    <location>
        <begin position="37"/>
        <end position="56"/>
    </location>
</feature>
<dbReference type="GO" id="GO:0000155">
    <property type="term" value="F:phosphorelay sensor kinase activity"/>
    <property type="evidence" value="ECO:0007669"/>
    <property type="project" value="InterPro"/>
</dbReference>
<dbReference type="SMART" id="SM00387">
    <property type="entry name" value="HATPase_c"/>
    <property type="match status" value="1"/>
</dbReference>
<evidence type="ECO:0000256" key="14">
    <source>
        <dbReference type="ARBA" id="ARBA00035305"/>
    </source>
</evidence>
<dbReference type="SMART" id="SM00388">
    <property type="entry name" value="HisKA"/>
    <property type="match status" value="1"/>
</dbReference>
<feature type="domain" description="HAMP" evidence="18">
    <location>
        <begin position="235"/>
        <end position="287"/>
    </location>
</feature>
<keyword evidence="6" id="KW-0808">Transferase</keyword>
<accession>A0A1G7Q272</accession>
<evidence type="ECO:0000256" key="8">
    <source>
        <dbReference type="ARBA" id="ARBA00022741"/>
    </source>
</evidence>
<dbReference type="RefSeq" id="WP_090048138.1">
    <property type="nucleotide sequence ID" value="NZ_FNCC01000004.1"/>
</dbReference>
<dbReference type="InterPro" id="IPR005467">
    <property type="entry name" value="His_kinase_dom"/>
</dbReference>
<evidence type="ECO:0000256" key="7">
    <source>
        <dbReference type="ARBA" id="ARBA00022692"/>
    </source>
</evidence>
<dbReference type="CDD" id="cd00075">
    <property type="entry name" value="HATPase"/>
    <property type="match status" value="1"/>
</dbReference>
<name>A0A1G7Q272_9PSEU</name>
<dbReference type="InterPro" id="IPR004358">
    <property type="entry name" value="Sig_transdc_His_kin-like_C"/>
</dbReference>
<proteinExistence type="predicted"/>
<dbReference type="PROSITE" id="PS50885">
    <property type="entry name" value="HAMP"/>
    <property type="match status" value="1"/>
</dbReference>
<keyword evidence="13 16" id="KW-0472">Membrane</keyword>
<dbReference type="FunFam" id="1.10.287.130:FF:000010">
    <property type="entry name" value="Two-component sensor histidine kinase"/>
    <property type="match status" value="1"/>
</dbReference>
<keyword evidence="9 19" id="KW-0418">Kinase</keyword>
<dbReference type="EMBL" id="FNCC01000004">
    <property type="protein sequence ID" value="SDF92558.1"/>
    <property type="molecule type" value="Genomic_DNA"/>
</dbReference>
<dbReference type="CDD" id="cd00082">
    <property type="entry name" value="HisKA"/>
    <property type="match status" value="1"/>
</dbReference>
<dbReference type="Gene3D" id="1.10.287.130">
    <property type="match status" value="1"/>
</dbReference>
<evidence type="ECO:0000259" key="18">
    <source>
        <dbReference type="PROSITE" id="PS50885"/>
    </source>
</evidence>
<dbReference type="Pfam" id="PF00672">
    <property type="entry name" value="HAMP"/>
    <property type="match status" value="1"/>
</dbReference>
<feature type="domain" description="Histidine kinase" evidence="17">
    <location>
        <begin position="302"/>
        <end position="519"/>
    </location>
</feature>
<dbReference type="PANTHER" id="PTHR43547">
    <property type="entry name" value="TWO-COMPONENT HISTIDINE KINASE"/>
    <property type="match status" value="1"/>
</dbReference>
<dbReference type="EC" id="2.7.13.3" evidence="3"/>
<dbReference type="AlphaFoldDB" id="A0A1G7Q272"/>
<dbReference type="FunFam" id="3.30.565.10:FF:000013">
    <property type="entry name" value="Two-component sensor histidine kinase"/>
    <property type="match status" value="1"/>
</dbReference>
<reference evidence="20" key="1">
    <citation type="submission" date="2016-10" db="EMBL/GenBank/DDBJ databases">
        <authorList>
            <person name="Varghese N."/>
            <person name="Submissions S."/>
        </authorList>
    </citation>
    <scope>NUCLEOTIDE SEQUENCE [LARGE SCALE GENOMIC DNA]</scope>
    <source>
        <strain evidence="20">CGMCC 4.3506</strain>
    </source>
</reference>
<dbReference type="SUPFAM" id="SSF55874">
    <property type="entry name" value="ATPase domain of HSP90 chaperone/DNA topoisomerase II/histidine kinase"/>
    <property type="match status" value="1"/>
</dbReference>
<sequence length="601" mass="65039">MKFVRPVAAKAQLLAEEARKRWAAFGDLWRRSLQLRVVVSTLALSSAVVFVLGMVLQMQITNQLLNTKEEAAVRQAMASRNLIQSDLVGLNPGPDSVQTRFTSAINKLAVGGAGTDATTAGAGAFEPVLADGLATSGAGRVPSVGPLEDVPRALREMVENGDEGTQIHTVQREGTATTLFVVGLPMSTSARSMQLYLIFPLTAEQRTAEVVQSTLAVGGIVLLVLLAMIANLVTRQVVRPVRQAAEVAERFADGTLHERMHVVGEDDVARLAESFNEMAESIQAQFKQLEEFGQLQRRFTSDVSHELRTPLTTVRMAADVLHASREQFPAGLARSTELLVDELDRFESLLGDLLEISRLDAGVEELTAEQVDIRVLARRAHDSVRAISTSANSPVVLDLPDSELTAELDSRRVERILRNLLANAIDHGEGQPVELTMRGNDNAVAITVRDHGVGLRKGEAELVFSRFWRADPSRNRRTGGTGLGLSISLEDARLHGGWLEAWGEPGHGAVFRLTLPRRHGEELRESPLPLAPAIEGVPTAAPAAEEPPEAEEPGEVELRPEEITWQPAQPVDGTSEGDPADSGDSRQAPSPASRDVSEEVR</sequence>
<evidence type="ECO:0000256" key="4">
    <source>
        <dbReference type="ARBA" id="ARBA00022475"/>
    </source>
</evidence>
<dbReference type="Gene3D" id="6.10.340.10">
    <property type="match status" value="1"/>
</dbReference>
<evidence type="ECO:0000256" key="3">
    <source>
        <dbReference type="ARBA" id="ARBA00012438"/>
    </source>
</evidence>
<dbReference type="Gene3D" id="3.30.565.10">
    <property type="entry name" value="Histidine kinase-like ATPase, C-terminal domain"/>
    <property type="match status" value="1"/>
</dbReference>
<keyword evidence="8" id="KW-0547">Nucleotide-binding</keyword>
<keyword evidence="11 16" id="KW-1133">Transmembrane helix</keyword>
<protein>
    <recommendedName>
        <fullName evidence="14">Sensor histidine kinase MtrB</fullName>
        <ecNumber evidence="3">2.7.13.3</ecNumber>
    </recommendedName>
</protein>
<evidence type="ECO:0000256" key="1">
    <source>
        <dbReference type="ARBA" id="ARBA00000085"/>
    </source>
</evidence>
<dbReference type="InterPro" id="IPR047669">
    <property type="entry name" value="MtrAB_MtrB"/>
</dbReference>
<dbReference type="Pfam" id="PF02518">
    <property type="entry name" value="HATPase_c"/>
    <property type="match status" value="1"/>
</dbReference>
<dbReference type="STRING" id="200378.SAMN05216553_104207"/>
<dbReference type="InterPro" id="IPR003594">
    <property type="entry name" value="HATPase_dom"/>
</dbReference>
<evidence type="ECO:0000256" key="10">
    <source>
        <dbReference type="ARBA" id="ARBA00022840"/>
    </source>
</evidence>
<dbReference type="GO" id="GO:0005524">
    <property type="term" value="F:ATP binding"/>
    <property type="evidence" value="ECO:0007669"/>
    <property type="project" value="UniProtKB-KW"/>
</dbReference>
<dbReference type="PROSITE" id="PS50109">
    <property type="entry name" value="HIS_KIN"/>
    <property type="match status" value="1"/>
</dbReference>
<dbReference type="PRINTS" id="PR00344">
    <property type="entry name" value="BCTRLSENSOR"/>
</dbReference>
<keyword evidence="4" id="KW-1003">Cell membrane</keyword>
<dbReference type="SUPFAM" id="SSF47384">
    <property type="entry name" value="Homodimeric domain of signal transducing histidine kinase"/>
    <property type="match status" value="1"/>
</dbReference>
<evidence type="ECO:0000313" key="19">
    <source>
        <dbReference type="EMBL" id="SDF92558.1"/>
    </source>
</evidence>
<gene>
    <name evidence="19" type="ORF">SAMN05216553_104207</name>
</gene>
<evidence type="ECO:0000256" key="12">
    <source>
        <dbReference type="ARBA" id="ARBA00023012"/>
    </source>
</evidence>
<feature type="region of interest" description="Disordered" evidence="15">
    <location>
        <begin position="539"/>
        <end position="601"/>
    </location>
</feature>